<proteinExistence type="predicted"/>
<dbReference type="Pfam" id="PF11209">
    <property type="entry name" value="LmeA"/>
    <property type="match status" value="1"/>
</dbReference>
<reference evidence="2 3" key="1">
    <citation type="submission" date="2015-10" db="EMBL/GenBank/DDBJ databases">
        <authorList>
            <person name="Gilbert D.G."/>
        </authorList>
    </citation>
    <scope>NUCLEOTIDE SEQUENCE [LARGE SCALE GENOMIC DNA]</scope>
    <source>
        <strain evidence="2 3">NRRL B-16712</strain>
    </source>
</reference>
<keyword evidence="3" id="KW-1185">Reference proteome</keyword>
<name>A0A0X3V7H3_9ACTN</name>
<dbReference type="Proteomes" id="UP000053244">
    <property type="component" value="Unassembled WGS sequence"/>
</dbReference>
<evidence type="ECO:0000313" key="3">
    <source>
        <dbReference type="Proteomes" id="UP000053244"/>
    </source>
</evidence>
<organism evidence="2 3">
    <name type="scientific">Actinoplanes awajinensis subsp. mycoplanecinus</name>
    <dbReference type="NCBI Taxonomy" id="135947"/>
    <lineage>
        <taxon>Bacteria</taxon>
        <taxon>Bacillati</taxon>
        <taxon>Actinomycetota</taxon>
        <taxon>Actinomycetes</taxon>
        <taxon>Micromonosporales</taxon>
        <taxon>Micromonosporaceae</taxon>
        <taxon>Actinoplanes</taxon>
    </lineage>
</organism>
<dbReference type="InterPro" id="IPR021373">
    <property type="entry name" value="DUF2993"/>
</dbReference>
<protein>
    <recommendedName>
        <fullName evidence="4">DUF2993 domain-containing protein</fullName>
    </recommendedName>
</protein>
<evidence type="ECO:0000313" key="2">
    <source>
        <dbReference type="EMBL" id="KUL40779.1"/>
    </source>
</evidence>
<gene>
    <name evidence="2" type="ORF">ADL15_06015</name>
</gene>
<comment type="caution">
    <text evidence="2">The sequence shown here is derived from an EMBL/GenBank/DDBJ whole genome shotgun (WGS) entry which is preliminary data.</text>
</comment>
<dbReference type="EMBL" id="LLZH01000024">
    <property type="protein sequence ID" value="KUL40779.1"/>
    <property type="molecule type" value="Genomic_DNA"/>
</dbReference>
<sequence length="244" mass="24610">MIITGAVLGGLVAAGFAGDRYAATSAADRLAERLRCAAGLTEPPEVTLGGIPFLTQLARGRFDEVRVTAASVTVGRFSGGLRATARQVRTAGDAFQAASLTVTATMSYAGTAASTGVAGLSGLGYDGAGRLRMAVTTQVLGRDVPVVVHAVPEIAGDALVVRPVEVEIPVIGVRLPAAQLGEKAAPRTIPLPELPGGLHYRGAEAAEDGLRITVDGTDVAVPRDTGTGATAGGGAGRDCGENRR</sequence>
<evidence type="ECO:0000256" key="1">
    <source>
        <dbReference type="SAM" id="MobiDB-lite"/>
    </source>
</evidence>
<feature type="region of interest" description="Disordered" evidence="1">
    <location>
        <begin position="219"/>
        <end position="244"/>
    </location>
</feature>
<evidence type="ECO:0008006" key="4">
    <source>
        <dbReference type="Google" id="ProtNLM"/>
    </source>
</evidence>
<accession>A0A0X3V7H3</accession>
<dbReference type="AlphaFoldDB" id="A0A0X3V7H3"/>